<proteinExistence type="predicted"/>
<dbReference type="Proteomes" id="UP000689195">
    <property type="component" value="Unassembled WGS sequence"/>
</dbReference>
<comment type="caution">
    <text evidence="1">The sequence shown here is derived from an EMBL/GenBank/DDBJ whole genome shotgun (WGS) entry which is preliminary data.</text>
</comment>
<sequence length="157" mass="19183">MNQKECDNFRDYKERLLDQAQQINQKHTLKYSDLNEQVLFYQGELNKQKLRDYWINGIMDLKIQNLREIDYQQESKSSIDQNINQVVTIIESDVELDIVRRMRGIHIIEKILHPNRYEIPREVSYILLYKIMTFQNQGEVFIFEIRNNREHYMKLNI</sequence>
<dbReference type="EMBL" id="CAJJDO010000027">
    <property type="protein sequence ID" value="CAD8155535.1"/>
    <property type="molecule type" value="Genomic_DNA"/>
</dbReference>
<gene>
    <name evidence="1" type="ORF">PPENT_87.1.T0270155</name>
</gene>
<reference evidence="1" key="1">
    <citation type="submission" date="2021-01" db="EMBL/GenBank/DDBJ databases">
        <authorList>
            <consortium name="Genoscope - CEA"/>
            <person name="William W."/>
        </authorList>
    </citation>
    <scope>NUCLEOTIDE SEQUENCE</scope>
</reference>
<accession>A0A8S1TS28</accession>
<evidence type="ECO:0000313" key="2">
    <source>
        <dbReference type="Proteomes" id="UP000689195"/>
    </source>
</evidence>
<keyword evidence="2" id="KW-1185">Reference proteome</keyword>
<protein>
    <submittedName>
        <fullName evidence="1">Uncharacterized protein</fullName>
    </submittedName>
</protein>
<name>A0A8S1TS28_9CILI</name>
<dbReference type="AlphaFoldDB" id="A0A8S1TS28"/>
<organism evidence="1 2">
    <name type="scientific">Paramecium pentaurelia</name>
    <dbReference type="NCBI Taxonomy" id="43138"/>
    <lineage>
        <taxon>Eukaryota</taxon>
        <taxon>Sar</taxon>
        <taxon>Alveolata</taxon>
        <taxon>Ciliophora</taxon>
        <taxon>Intramacronucleata</taxon>
        <taxon>Oligohymenophorea</taxon>
        <taxon>Peniculida</taxon>
        <taxon>Parameciidae</taxon>
        <taxon>Paramecium</taxon>
    </lineage>
</organism>
<evidence type="ECO:0000313" key="1">
    <source>
        <dbReference type="EMBL" id="CAD8155535.1"/>
    </source>
</evidence>